<dbReference type="Pfam" id="PF01590">
    <property type="entry name" value="GAF"/>
    <property type="match status" value="1"/>
</dbReference>
<dbReference type="GO" id="GO:0046983">
    <property type="term" value="F:protein dimerization activity"/>
    <property type="evidence" value="ECO:0007669"/>
    <property type="project" value="InterPro"/>
</dbReference>
<dbReference type="EC" id="2.7.13.3" evidence="2"/>
<dbReference type="InterPro" id="IPR005467">
    <property type="entry name" value="His_kinase_dom"/>
</dbReference>
<keyword evidence="8" id="KW-0902">Two-component regulatory system</keyword>
<feature type="domain" description="Histidine kinase" evidence="9">
    <location>
        <begin position="198"/>
        <end position="392"/>
    </location>
</feature>
<evidence type="ECO:0000256" key="7">
    <source>
        <dbReference type="ARBA" id="ARBA00022840"/>
    </source>
</evidence>
<dbReference type="PANTHER" id="PTHR24421:SF10">
    <property type="entry name" value="NITRATE_NITRITE SENSOR PROTEIN NARQ"/>
    <property type="match status" value="1"/>
</dbReference>
<evidence type="ECO:0000256" key="1">
    <source>
        <dbReference type="ARBA" id="ARBA00000085"/>
    </source>
</evidence>
<reference evidence="10" key="1">
    <citation type="submission" date="2020-10" db="EMBL/GenBank/DDBJ databases">
        <authorList>
            <person name="Gilroy R."/>
        </authorList>
    </citation>
    <scope>NUCLEOTIDE SEQUENCE</scope>
    <source>
        <strain evidence="10">ChiGjej1B1-2707</strain>
    </source>
</reference>
<evidence type="ECO:0000256" key="6">
    <source>
        <dbReference type="ARBA" id="ARBA00022777"/>
    </source>
</evidence>
<evidence type="ECO:0000256" key="5">
    <source>
        <dbReference type="ARBA" id="ARBA00022741"/>
    </source>
</evidence>
<dbReference type="EMBL" id="DVGB01000071">
    <property type="protein sequence ID" value="HIR01764.1"/>
    <property type="molecule type" value="Genomic_DNA"/>
</dbReference>
<protein>
    <recommendedName>
        <fullName evidence="2">histidine kinase</fullName>
        <ecNumber evidence="2">2.7.13.3</ecNumber>
    </recommendedName>
</protein>
<comment type="caution">
    <text evidence="10">The sequence shown here is derived from an EMBL/GenBank/DDBJ whole genome shotgun (WGS) entry which is preliminary data.</text>
</comment>
<dbReference type="GO" id="GO:0000155">
    <property type="term" value="F:phosphorelay sensor kinase activity"/>
    <property type="evidence" value="ECO:0007669"/>
    <property type="project" value="InterPro"/>
</dbReference>
<keyword evidence="4" id="KW-0808">Transferase</keyword>
<name>A0A9D1A099_9ACTN</name>
<evidence type="ECO:0000259" key="9">
    <source>
        <dbReference type="PROSITE" id="PS50109"/>
    </source>
</evidence>
<dbReference type="InterPro" id="IPR036890">
    <property type="entry name" value="HATPase_C_sf"/>
</dbReference>
<keyword evidence="3" id="KW-0597">Phosphoprotein</keyword>
<dbReference type="InterPro" id="IPR003018">
    <property type="entry name" value="GAF"/>
</dbReference>
<dbReference type="SUPFAM" id="SSF55874">
    <property type="entry name" value="ATPase domain of HSP90 chaperone/DNA topoisomerase II/histidine kinase"/>
    <property type="match status" value="1"/>
</dbReference>
<dbReference type="GO" id="GO:0005524">
    <property type="term" value="F:ATP binding"/>
    <property type="evidence" value="ECO:0007669"/>
    <property type="project" value="UniProtKB-KW"/>
</dbReference>
<dbReference type="Gene3D" id="3.30.450.40">
    <property type="match status" value="1"/>
</dbReference>
<gene>
    <name evidence="10" type="ORF">IAA69_05825</name>
</gene>
<dbReference type="InterPro" id="IPR050482">
    <property type="entry name" value="Sensor_HK_TwoCompSys"/>
</dbReference>
<sequence length="400" mass="43700">MSFRNFTELELAGESPEFRISVESLRASFGFDFVSIGMTEFVGAPLKWVYSAGATGERHKRIALAPGHGIGGIVLKAGKPMMLLDIDADLDPREYSSYPIVFAEDLRSFCALPLMREGRVVGALLCAFRSVRDSAYETFYRLVESVRSGLCGLDVVADEFMSVGDIAELSFDVAPSATELRHSDITSIIAAQEEERMRISRELHDGVAQELLTVSFLAKRLAHIADSPEAADAASQIDQRIDAIVEELRTMSVTLRPSALDHLGLVAALRSHALMLEKTYGAEIVIDGTMGKRRFDPAYETQVYRICQEAVLNACKYSESDTVRVDIDENDGRLDVVVHDEGVGFDTENPEIKGTGCGLLGMRERAKLIGAELEVRSGSDGTTVRLRAPLGLDDEGSAAR</sequence>
<dbReference type="SUPFAM" id="SSF55781">
    <property type="entry name" value="GAF domain-like"/>
    <property type="match status" value="1"/>
</dbReference>
<dbReference type="GO" id="GO:0016020">
    <property type="term" value="C:membrane"/>
    <property type="evidence" value="ECO:0007669"/>
    <property type="project" value="InterPro"/>
</dbReference>
<dbReference type="PROSITE" id="PS50109">
    <property type="entry name" value="HIS_KIN"/>
    <property type="match status" value="1"/>
</dbReference>
<dbReference type="Pfam" id="PF02518">
    <property type="entry name" value="HATPase_c"/>
    <property type="match status" value="1"/>
</dbReference>
<accession>A0A9D1A099</accession>
<dbReference type="Proteomes" id="UP000824261">
    <property type="component" value="Unassembled WGS sequence"/>
</dbReference>
<evidence type="ECO:0000256" key="8">
    <source>
        <dbReference type="ARBA" id="ARBA00023012"/>
    </source>
</evidence>
<dbReference type="Pfam" id="PF07730">
    <property type="entry name" value="HisKA_3"/>
    <property type="match status" value="1"/>
</dbReference>
<dbReference type="InterPro" id="IPR011712">
    <property type="entry name" value="Sig_transdc_His_kin_sub3_dim/P"/>
</dbReference>
<evidence type="ECO:0000256" key="2">
    <source>
        <dbReference type="ARBA" id="ARBA00012438"/>
    </source>
</evidence>
<dbReference type="SMART" id="SM00387">
    <property type="entry name" value="HATPase_c"/>
    <property type="match status" value="1"/>
</dbReference>
<evidence type="ECO:0000313" key="11">
    <source>
        <dbReference type="Proteomes" id="UP000824261"/>
    </source>
</evidence>
<dbReference type="AlphaFoldDB" id="A0A9D1A099"/>
<evidence type="ECO:0000256" key="3">
    <source>
        <dbReference type="ARBA" id="ARBA00022553"/>
    </source>
</evidence>
<proteinExistence type="predicted"/>
<keyword evidence="6 10" id="KW-0418">Kinase</keyword>
<dbReference type="CDD" id="cd16917">
    <property type="entry name" value="HATPase_UhpB-NarQ-NarX-like"/>
    <property type="match status" value="1"/>
</dbReference>
<comment type="catalytic activity">
    <reaction evidence="1">
        <text>ATP + protein L-histidine = ADP + protein N-phospho-L-histidine.</text>
        <dbReference type="EC" id="2.7.13.3"/>
    </reaction>
</comment>
<dbReference type="Gene3D" id="3.30.565.10">
    <property type="entry name" value="Histidine kinase-like ATPase, C-terminal domain"/>
    <property type="match status" value="1"/>
</dbReference>
<evidence type="ECO:0000313" key="10">
    <source>
        <dbReference type="EMBL" id="HIR01764.1"/>
    </source>
</evidence>
<dbReference type="Gene3D" id="1.20.5.1930">
    <property type="match status" value="1"/>
</dbReference>
<dbReference type="InterPro" id="IPR003594">
    <property type="entry name" value="HATPase_dom"/>
</dbReference>
<reference evidence="10" key="2">
    <citation type="journal article" date="2021" name="PeerJ">
        <title>Extensive microbial diversity within the chicken gut microbiome revealed by metagenomics and culture.</title>
        <authorList>
            <person name="Gilroy R."/>
            <person name="Ravi A."/>
            <person name="Getino M."/>
            <person name="Pursley I."/>
            <person name="Horton D.L."/>
            <person name="Alikhan N.F."/>
            <person name="Baker D."/>
            <person name="Gharbi K."/>
            <person name="Hall N."/>
            <person name="Watson M."/>
            <person name="Adriaenssens E.M."/>
            <person name="Foster-Nyarko E."/>
            <person name="Jarju S."/>
            <person name="Secka A."/>
            <person name="Antonio M."/>
            <person name="Oren A."/>
            <person name="Chaudhuri R.R."/>
            <person name="La Ragione R."/>
            <person name="Hildebrand F."/>
            <person name="Pallen M.J."/>
        </authorList>
    </citation>
    <scope>NUCLEOTIDE SEQUENCE</scope>
    <source>
        <strain evidence="10">ChiGjej1B1-2707</strain>
    </source>
</reference>
<evidence type="ECO:0000256" key="4">
    <source>
        <dbReference type="ARBA" id="ARBA00022679"/>
    </source>
</evidence>
<dbReference type="InterPro" id="IPR029016">
    <property type="entry name" value="GAF-like_dom_sf"/>
</dbReference>
<keyword evidence="7" id="KW-0067">ATP-binding</keyword>
<keyword evidence="5" id="KW-0547">Nucleotide-binding</keyword>
<dbReference type="PANTHER" id="PTHR24421">
    <property type="entry name" value="NITRATE/NITRITE SENSOR PROTEIN NARX-RELATED"/>
    <property type="match status" value="1"/>
</dbReference>
<organism evidence="10 11">
    <name type="scientific">Candidatus Aveggerthella stercoripullorum</name>
    <dbReference type="NCBI Taxonomy" id="2840688"/>
    <lineage>
        <taxon>Bacteria</taxon>
        <taxon>Bacillati</taxon>
        <taxon>Actinomycetota</taxon>
        <taxon>Coriobacteriia</taxon>
        <taxon>Eggerthellales</taxon>
        <taxon>Eggerthellaceae</taxon>
        <taxon>Eggerthellaceae incertae sedis</taxon>
        <taxon>Candidatus Aveggerthella</taxon>
    </lineage>
</organism>